<accession>A0ABW5JT50</accession>
<evidence type="ECO:0000256" key="2">
    <source>
        <dbReference type="ARBA" id="ARBA00022475"/>
    </source>
</evidence>
<comment type="caution">
    <text evidence="8">The sequence shown here is derived from an EMBL/GenBank/DDBJ whole genome shotgun (WGS) entry which is preliminary data.</text>
</comment>
<dbReference type="Proteomes" id="UP001597441">
    <property type="component" value="Unassembled WGS sequence"/>
</dbReference>
<keyword evidence="7" id="KW-0812">Transmembrane</keyword>
<evidence type="ECO:0000256" key="7">
    <source>
        <dbReference type="SAM" id="Phobius"/>
    </source>
</evidence>
<gene>
    <name evidence="8" type="ORF">ACFSQS_09870</name>
</gene>
<keyword evidence="7" id="KW-1133">Transmembrane helix</keyword>
<evidence type="ECO:0000256" key="3">
    <source>
        <dbReference type="ARBA" id="ARBA00022519"/>
    </source>
</evidence>
<dbReference type="Pfam" id="PF03279">
    <property type="entry name" value="Lip_A_acyltrans"/>
    <property type="match status" value="1"/>
</dbReference>
<evidence type="ECO:0000256" key="6">
    <source>
        <dbReference type="ARBA" id="ARBA00023315"/>
    </source>
</evidence>
<dbReference type="InterPro" id="IPR004960">
    <property type="entry name" value="LipA_acyltrans"/>
</dbReference>
<keyword evidence="6 8" id="KW-0012">Acyltransferase</keyword>
<dbReference type="PANTHER" id="PTHR30606">
    <property type="entry name" value="LIPID A BIOSYNTHESIS LAUROYL ACYLTRANSFERASE"/>
    <property type="match status" value="1"/>
</dbReference>
<dbReference type="RefSeq" id="WP_388017836.1">
    <property type="nucleotide sequence ID" value="NZ_JBHUDT010000003.1"/>
</dbReference>
<sequence>MLYKISYIFSLLPLRLLYLISDACYYLLYHVVKYRRKTVSENIKHSFTTLNKKERLIIEKKFYRNFCDNFIETLKLLSISKEELHSRISVDYSELINIKSQNKNCHIYLGHQFNWEWANLHISSVLEDNVIVAYKPIKNKKFNSLMKKMRSRFGSKLVSSKTLKREIEKFKDNPHVLVLVADQTPKISIKSYWTNFLNQKTAFLSGAELYTASNKTTSFFANIIRLDRGYYKFVITPLFNFSEQYQVGLITQFYAKKLEESINKNPENYLWSHRRWKRKYKDEYKRRWIGNLS</sequence>
<evidence type="ECO:0000256" key="1">
    <source>
        <dbReference type="ARBA" id="ARBA00004533"/>
    </source>
</evidence>
<dbReference type="CDD" id="cd07984">
    <property type="entry name" value="LPLAT_LABLAT-like"/>
    <property type="match status" value="1"/>
</dbReference>
<keyword evidence="3" id="KW-0997">Cell inner membrane</keyword>
<dbReference type="PANTHER" id="PTHR30606:SF10">
    <property type="entry name" value="PHOSPHATIDYLINOSITOL MANNOSIDE ACYLTRANSFERASE"/>
    <property type="match status" value="1"/>
</dbReference>
<protein>
    <submittedName>
        <fullName evidence="8">Lysophospholipid acyltransferase family protein</fullName>
    </submittedName>
</protein>
<organism evidence="8 9">
    <name type="scientific">Gelatiniphilus marinus</name>
    <dbReference type="NCBI Taxonomy" id="1759464"/>
    <lineage>
        <taxon>Bacteria</taxon>
        <taxon>Pseudomonadati</taxon>
        <taxon>Bacteroidota</taxon>
        <taxon>Flavobacteriia</taxon>
        <taxon>Flavobacteriales</taxon>
        <taxon>Flavobacteriaceae</taxon>
        <taxon>Gelatiniphilus</taxon>
    </lineage>
</organism>
<evidence type="ECO:0000256" key="5">
    <source>
        <dbReference type="ARBA" id="ARBA00023136"/>
    </source>
</evidence>
<proteinExistence type="predicted"/>
<name>A0ABW5JT50_9FLAO</name>
<evidence type="ECO:0000313" key="9">
    <source>
        <dbReference type="Proteomes" id="UP001597441"/>
    </source>
</evidence>
<dbReference type="EMBL" id="JBHULK010000003">
    <property type="protein sequence ID" value="MFD2535406.1"/>
    <property type="molecule type" value="Genomic_DNA"/>
</dbReference>
<evidence type="ECO:0000256" key="4">
    <source>
        <dbReference type="ARBA" id="ARBA00022679"/>
    </source>
</evidence>
<feature type="transmembrane region" description="Helical" evidence="7">
    <location>
        <begin position="6"/>
        <end position="28"/>
    </location>
</feature>
<evidence type="ECO:0000313" key="8">
    <source>
        <dbReference type="EMBL" id="MFD2535406.1"/>
    </source>
</evidence>
<dbReference type="GO" id="GO:0016746">
    <property type="term" value="F:acyltransferase activity"/>
    <property type="evidence" value="ECO:0007669"/>
    <property type="project" value="UniProtKB-KW"/>
</dbReference>
<keyword evidence="9" id="KW-1185">Reference proteome</keyword>
<keyword evidence="5 7" id="KW-0472">Membrane</keyword>
<keyword evidence="4" id="KW-0808">Transferase</keyword>
<reference evidence="9" key="1">
    <citation type="journal article" date="2019" name="Int. J. Syst. Evol. Microbiol.">
        <title>The Global Catalogue of Microorganisms (GCM) 10K type strain sequencing project: providing services to taxonomists for standard genome sequencing and annotation.</title>
        <authorList>
            <consortium name="The Broad Institute Genomics Platform"/>
            <consortium name="The Broad Institute Genome Sequencing Center for Infectious Disease"/>
            <person name="Wu L."/>
            <person name="Ma J."/>
        </authorList>
    </citation>
    <scope>NUCLEOTIDE SEQUENCE [LARGE SCALE GENOMIC DNA]</scope>
    <source>
        <strain evidence="9">KCTC 42903</strain>
    </source>
</reference>
<keyword evidence="2" id="KW-1003">Cell membrane</keyword>
<comment type="subcellular location">
    <subcellularLocation>
        <location evidence="1">Cell inner membrane</location>
    </subcellularLocation>
</comment>